<dbReference type="EMBL" id="RBIL01000002">
    <property type="protein sequence ID" value="RKQ88311.1"/>
    <property type="molecule type" value="Genomic_DNA"/>
</dbReference>
<sequence>MTAITLPRAIETFVAATNAHDAKALEAAFAPGATIVDAGTTFATEAELREFFQVHLVNPKIVLTPTSYEDGRLVASGDGDFPGGPLSFAFTFGIDDDVITDPVIEPV</sequence>
<accession>A0A660L2U2</accession>
<protein>
    <submittedName>
        <fullName evidence="2">SnoaL-like protein</fullName>
    </submittedName>
</protein>
<proteinExistence type="predicted"/>
<dbReference type="OrthoDB" id="8684708at2"/>
<dbReference type="SUPFAM" id="SSF54427">
    <property type="entry name" value="NTF2-like"/>
    <property type="match status" value="1"/>
</dbReference>
<name>A0A660L2U2_9ACTN</name>
<reference evidence="2 3" key="1">
    <citation type="submission" date="2018-10" db="EMBL/GenBank/DDBJ databases">
        <title>Genomic Encyclopedia of Archaeal and Bacterial Type Strains, Phase II (KMG-II): from individual species to whole genera.</title>
        <authorList>
            <person name="Goeker M."/>
        </authorList>
    </citation>
    <scope>NUCLEOTIDE SEQUENCE [LARGE SCALE GENOMIC DNA]</scope>
    <source>
        <strain evidence="2 3">DSM 14954</strain>
    </source>
</reference>
<dbReference type="Proteomes" id="UP000278962">
    <property type="component" value="Unassembled WGS sequence"/>
</dbReference>
<gene>
    <name evidence="2" type="ORF">C8N24_6353</name>
</gene>
<evidence type="ECO:0000313" key="3">
    <source>
        <dbReference type="Proteomes" id="UP000278962"/>
    </source>
</evidence>
<dbReference type="AlphaFoldDB" id="A0A660L2U2"/>
<dbReference type="Pfam" id="PF12680">
    <property type="entry name" value="SnoaL_2"/>
    <property type="match status" value="1"/>
</dbReference>
<dbReference type="RefSeq" id="WP_121257720.1">
    <property type="nucleotide sequence ID" value="NZ_RBIL01000002.1"/>
</dbReference>
<dbReference type="Gene3D" id="3.10.450.50">
    <property type="match status" value="1"/>
</dbReference>
<organism evidence="2 3">
    <name type="scientific">Solirubrobacter pauli</name>
    <dbReference type="NCBI Taxonomy" id="166793"/>
    <lineage>
        <taxon>Bacteria</taxon>
        <taxon>Bacillati</taxon>
        <taxon>Actinomycetota</taxon>
        <taxon>Thermoleophilia</taxon>
        <taxon>Solirubrobacterales</taxon>
        <taxon>Solirubrobacteraceae</taxon>
        <taxon>Solirubrobacter</taxon>
    </lineage>
</organism>
<feature type="domain" description="SnoaL-like" evidence="1">
    <location>
        <begin position="10"/>
        <end position="79"/>
    </location>
</feature>
<dbReference type="InterPro" id="IPR037401">
    <property type="entry name" value="SnoaL-like"/>
</dbReference>
<keyword evidence="3" id="KW-1185">Reference proteome</keyword>
<evidence type="ECO:0000313" key="2">
    <source>
        <dbReference type="EMBL" id="RKQ88311.1"/>
    </source>
</evidence>
<comment type="caution">
    <text evidence="2">The sequence shown here is derived from an EMBL/GenBank/DDBJ whole genome shotgun (WGS) entry which is preliminary data.</text>
</comment>
<dbReference type="InterPro" id="IPR032710">
    <property type="entry name" value="NTF2-like_dom_sf"/>
</dbReference>
<evidence type="ECO:0000259" key="1">
    <source>
        <dbReference type="Pfam" id="PF12680"/>
    </source>
</evidence>